<keyword evidence="2" id="KW-1185">Reference proteome</keyword>
<dbReference type="AlphaFoldDB" id="A0A2V1CXT7"/>
<organism evidence="1 2">
    <name type="scientific">Periconia macrospinosa</name>
    <dbReference type="NCBI Taxonomy" id="97972"/>
    <lineage>
        <taxon>Eukaryota</taxon>
        <taxon>Fungi</taxon>
        <taxon>Dikarya</taxon>
        <taxon>Ascomycota</taxon>
        <taxon>Pezizomycotina</taxon>
        <taxon>Dothideomycetes</taxon>
        <taxon>Pleosporomycetidae</taxon>
        <taxon>Pleosporales</taxon>
        <taxon>Massarineae</taxon>
        <taxon>Periconiaceae</taxon>
        <taxon>Periconia</taxon>
    </lineage>
</organism>
<dbReference type="OrthoDB" id="5425161at2759"/>
<feature type="non-terminal residue" evidence="1">
    <location>
        <position position="1"/>
    </location>
</feature>
<evidence type="ECO:0000313" key="2">
    <source>
        <dbReference type="Proteomes" id="UP000244855"/>
    </source>
</evidence>
<sequence>PRTNAGSEGMLHMQKWYSHTSMPDTYMIATSSSGYTNDTISIEWLKFFEKQTRARQKGSS</sequence>
<name>A0A2V1CXT7_9PLEO</name>
<proteinExistence type="predicted"/>
<dbReference type="Proteomes" id="UP000244855">
    <property type="component" value="Unassembled WGS sequence"/>
</dbReference>
<dbReference type="EMBL" id="KZ806228">
    <property type="protein sequence ID" value="PVH90557.1"/>
    <property type="molecule type" value="Genomic_DNA"/>
</dbReference>
<reference evidence="1 2" key="1">
    <citation type="journal article" date="2018" name="Sci. Rep.">
        <title>Comparative genomics provides insights into the lifestyle and reveals functional heterogeneity of dark septate endophytic fungi.</title>
        <authorList>
            <person name="Knapp D.G."/>
            <person name="Nemeth J.B."/>
            <person name="Barry K."/>
            <person name="Hainaut M."/>
            <person name="Henrissat B."/>
            <person name="Johnson J."/>
            <person name="Kuo A."/>
            <person name="Lim J.H.P."/>
            <person name="Lipzen A."/>
            <person name="Nolan M."/>
            <person name="Ohm R.A."/>
            <person name="Tamas L."/>
            <person name="Grigoriev I.V."/>
            <person name="Spatafora J.W."/>
            <person name="Nagy L.G."/>
            <person name="Kovacs G.M."/>
        </authorList>
    </citation>
    <scope>NUCLEOTIDE SEQUENCE [LARGE SCALE GENOMIC DNA]</scope>
    <source>
        <strain evidence="1 2">DSE2036</strain>
    </source>
</reference>
<accession>A0A2V1CXT7</accession>
<evidence type="ECO:0000313" key="1">
    <source>
        <dbReference type="EMBL" id="PVH90557.1"/>
    </source>
</evidence>
<gene>
    <name evidence="1" type="ORF">DM02DRAFT_547573</name>
</gene>
<protein>
    <submittedName>
        <fullName evidence="1">Uncharacterized protein</fullName>
    </submittedName>
</protein>